<gene>
    <name evidence="2" type="ORF">EXY23_18010</name>
</gene>
<reference evidence="2 3" key="1">
    <citation type="submission" date="2019-03" db="EMBL/GenBank/DDBJ databases">
        <title>Paracraurococcus aquatilis NE82 genome sequence.</title>
        <authorList>
            <person name="Zhao Y."/>
            <person name="Du Z."/>
        </authorList>
    </citation>
    <scope>NUCLEOTIDE SEQUENCE [LARGE SCALE GENOMIC DNA]</scope>
    <source>
        <strain evidence="2 3">NE82</strain>
    </source>
</reference>
<keyword evidence="3" id="KW-1185">Reference proteome</keyword>
<evidence type="ECO:0000313" key="2">
    <source>
        <dbReference type="EMBL" id="TCZ57854.1"/>
    </source>
</evidence>
<comment type="caution">
    <text evidence="2">The sequence shown here is derived from an EMBL/GenBank/DDBJ whole genome shotgun (WGS) entry which is preliminary data.</text>
</comment>
<accession>A0A4R4DC96</accession>
<name>A0A4R4DC96_9PROT</name>
<evidence type="ECO:0000313" key="3">
    <source>
        <dbReference type="Proteomes" id="UP000295023"/>
    </source>
</evidence>
<keyword evidence="1" id="KW-0472">Membrane</keyword>
<keyword evidence="1" id="KW-0812">Transmembrane</keyword>
<sequence length="59" mass="6021">MPRLPAFRSARVAERRAPDTLEVALTAVLVATVVIGFLAALGSNAPATLHGLAVALAGR</sequence>
<protein>
    <submittedName>
        <fullName evidence="2">Uncharacterized protein</fullName>
    </submittedName>
</protein>
<feature type="transmembrane region" description="Helical" evidence="1">
    <location>
        <begin position="21"/>
        <end position="42"/>
    </location>
</feature>
<dbReference type="EMBL" id="SKBM01000018">
    <property type="protein sequence ID" value="TCZ57854.1"/>
    <property type="molecule type" value="Genomic_DNA"/>
</dbReference>
<keyword evidence="1" id="KW-1133">Transmembrane helix</keyword>
<dbReference type="AlphaFoldDB" id="A0A4R4DC96"/>
<evidence type="ECO:0000256" key="1">
    <source>
        <dbReference type="SAM" id="Phobius"/>
    </source>
</evidence>
<proteinExistence type="predicted"/>
<dbReference type="Proteomes" id="UP000295023">
    <property type="component" value="Unassembled WGS sequence"/>
</dbReference>
<dbReference type="RefSeq" id="WP_132292529.1">
    <property type="nucleotide sequence ID" value="NZ_SKBM01000018.1"/>
</dbReference>
<organism evidence="2 3">
    <name type="scientific">Roseicella aquatilis</name>
    <dbReference type="NCBI Taxonomy" id="2527868"/>
    <lineage>
        <taxon>Bacteria</taxon>
        <taxon>Pseudomonadati</taxon>
        <taxon>Pseudomonadota</taxon>
        <taxon>Alphaproteobacteria</taxon>
        <taxon>Acetobacterales</taxon>
        <taxon>Roseomonadaceae</taxon>
        <taxon>Roseicella</taxon>
    </lineage>
</organism>